<dbReference type="SUPFAM" id="SSF140996">
    <property type="entry name" value="Hermes dimerisation domain"/>
    <property type="match status" value="1"/>
</dbReference>
<comment type="caution">
    <text evidence="8">The sequence shown here is derived from an EMBL/GenBank/DDBJ whole genome shotgun (WGS) entry which is preliminary data.</text>
</comment>
<evidence type="ECO:0000256" key="2">
    <source>
        <dbReference type="ARBA" id="ARBA00022723"/>
    </source>
</evidence>
<reference evidence="8" key="1">
    <citation type="submission" date="2019-10" db="EMBL/GenBank/DDBJ databases">
        <title>Conservation and host-specific expression of non-tandemly repeated heterogenous ribosome RNA gene in arbuscular mycorrhizal fungi.</title>
        <authorList>
            <person name="Maeda T."/>
            <person name="Kobayashi Y."/>
            <person name="Nakagawa T."/>
            <person name="Ezawa T."/>
            <person name="Yamaguchi K."/>
            <person name="Bino T."/>
            <person name="Nishimoto Y."/>
            <person name="Shigenobu S."/>
            <person name="Kawaguchi M."/>
        </authorList>
    </citation>
    <scope>NUCLEOTIDE SEQUENCE</scope>
    <source>
        <strain evidence="8">HR1</strain>
    </source>
</reference>
<keyword evidence="2" id="KW-0479">Metal-binding</keyword>
<evidence type="ECO:0000256" key="7">
    <source>
        <dbReference type="SAM" id="Phobius"/>
    </source>
</evidence>
<evidence type="ECO:0000256" key="5">
    <source>
        <dbReference type="ARBA" id="ARBA00023242"/>
    </source>
</evidence>
<name>A0A8H3MC50_9GLOM</name>
<evidence type="ECO:0000313" key="8">
    <source>
        <dbReference type="EMBL" id="GET00199.1"/>
    </source>
</evidence>
<gene>
    <name evidence="8" type="ORF">RCL2_002666900</name>
</gene>
<evidence type="ECO:0000256" key="6">
    <source>
        <dbReference type="SAM" id="MobiDB-lite"/>
    </source>
</evidence>
<accession>A0A8H3MC50</accession>
<sequence length="399" mass="46168">MNLENININEDIEIDDGMNKSIISKKQEDVSKASNKYNNDEMLKCLVKWIIVNQHSFTIVEEPAFADLIYTLQSDAKLISADTVKRKIIDLYESNINKVKESFKNITGKISFTIDIWTSLFAKSFLSLTAHYINDNWNVLVDFIQIFDNHFRCFAHVINLCVQDALKELDDKLSRVLNSLALSGKDLKNFIITDDEWSELEKVKLFLEKFKKITVLMFGSLYSTLLMLISLYNALIDHMEDYISKGEEKNEEEDGNENEDKIGNDNEESTIKKAAMNYLRLKMEYYNNKIFLNVYNTTYSNSNSSSTLSNSLNNKHKNSITLKVFKQKRIQEINEFQAYLLSLVYNESVDLLQCIPSEECFSISKNLITDKRNKLVGKTIRCCMCLKSWILGSLSDLFE</sequence>
<keyword evidence="3" id="KW-0863">Zinc-finger</keyword>
<dbReference type="AlphaFoldDB" id="A0A8H3MC50"/>
<keyword evidence="7" id="KW-0472">Membrane</keyword>
<dbReference type="EMBL" id="BLAL01000285">
    <property type="protein sequence ID" value="GET00199.1"/>
    <property type="molecule type" value="Genomic_DNA"/>
</dbReference>
<dbReference type="GO" id="GO:0005634">
    <property type="term" value="C:nucleus"/>
    <property type="evidence" value="ECO:0007669"/>
    <property type="project" value="UniProtKB-SubCell"/>
</dbReference>
<dbReference type="OrthoDB" id="2381924at2759"/>
<keyword evidence="7" id="KW-0812">Transmembrane</keyword>
<proteinExistence type="predicted"/>
<dbReference type="SUPFAM" id="SSF53098">
    <property type="entry name" value="Ribonuclease H-like"/>
    <property type="match status" value="1"/>
</dbReference>
<feature type="transmembrane region" description="Helical" evidence="7">
    <location>
        <begin position="213"/>
        <end position="235"/>
    </location>
</feature>
<dbReference type="Proteomes" id="UP000615446">
    <property type="component" value="Unassembled WGS sequence"/>
</dbReference>
<organism evidence="8 9">
    <name type="scientific">Rhizophagus clarus</name>
    <dbReference type="NCBI Taxonomy" id="94130"/>
    <lineage>
        <taxon>Eukaryota</taxon>
        <taxon>Fungi</taxon>
        <taxon>Fungi incertae sedis</taxon>
        <taxon>Mucoromycota</taxon>
        <taxon>Glomeromycotina</taxon>
        <taxon>Glomeromycetes</taxon>
        <taxon>Glomerales</taxon>
        <taxon>Glomeraceae</taxon>
        <taxon>Rhizophagus</taxon>
    </lineage>
</organism>
<evidence type="ECO:0000256" key="3">
    <source>
        <dbReference type="ARBA" id="ARBA00022771"/>
    </source>
</evidence>
<keyword evidence="7" id="KW-1133">Transmembrane helix</keyword>
<evidence type="ECO:0000313" key="9">
    <source>
        <dbReference type="Proteomes" id="UP000615446"/>
    </source>
</evidence>
<feature type="region of interest" description="Disordered" evidence="6">
    <location>
        <begin position="247"/>
        <end position="267"/>
    </location>
</feature>
<keyword evidence="4" id="KW-0862">Zinc</keyword>
<dbReference type="InterPro" id="IPR052035">
    <property type="entry name" value="ZnF_BED_domain_contain"/>
</dbReference>
<evidence type="ECO:0000256" key="1">
    <source>
        <dbReference type="ARBA" id="ARBA00004123"/>
    </source>
</evidence>
<comment type="subcellular location">
    <subcellularLocation>
        <location evidence="1">Nucleus</location>
    </subcellularLocation>
</comment>
<protein>
    <submittedName>
        <fullName evidence="8">Zinc finger BED domain-containing protein RICESLEEPER 2-like</fullName>
    </submittedName>
</protein>
<dbReference type="PANTHER" id="PTHR46481:SF10">
    <property type="entry name" value="ZINC FINGER BED DOMAIN-CONTAINING PROTEIN 39"/>
    <property type="match status" value="1"/>
</dbReference>
<dbReference type="GO" id="GO:0008270">
    <property type="term" value="F:zinc ion binding"/>
    <property type="evidence" value="ECO:0007669"/>
    <property type="project" value="UniProtKB-KW"/>
</dbReference>
<keyword evidence="5" id="KW-0539">Nucleus</keyword>
<dbReference type="InterPro" id="IPR012337">
    <property type="entry name" value="RNaseH-like_sf"/>
</dbReference>
<evidence type="ECO:0000256" key="4">
    <source>
        <dbReference type="ARBA" id="ARBA00022833"/>
    </source>
</evidence>
<dbReference type="PANTHER" id="PTHR46481">
    <property type="entry name" value="ZINC FINGER BED DOMAIN-CONTAINING PROTEIN 4"/>
    <property type="match status" value="1"/>
</dbReference>